<reference evidence="2 3" key="1">
    <citation type="submission" date="2014-03" db="EMBL/GenBank/DDBJ databases">
        <title>Draft Genome Sequences of Four Burkholderia Strains.</title>
        <authorList>
            <person name="Liu X.Y."/>
            <person name="Li C.X."/>
            <person name="Xu J.H."/>
        </authorList>
    </citation>
    <scope>NUCLEOTIDE SEQUENCE [LARGE SCALE GENOMIC DNA]</scope>
    <source>
        <strain evidence="2 3">OP-1</strain>
    </source>
</reference>
<feature type="compositionally biased region" description="Basic and acidic residues" evidence="1">
    <location>
        <begin position="125"/>
        <end position="137"/>
    </location>
</feature>
<sequence>MPQRNLIQALTALEPKTKAAKVREVMPVIEQRIAAGVRIADILKALKEGGIDLTEATLKSYLYRYRQKQQVKPGVAGRPAQPGAAQSDATQPVDVSPPHHPASSALNETDSSASPASRGPISMQELDRLMKPDPAEQAEKLARYERLAKQQRRSRK</sequence>
<accession>A0A656QI41</accession>
<evidence type="ECO:0000313" key="3">
    <source>
        <dbReference type="Proteomes" id="UP000027451"/>
    </source>
</evidence>
<dbReference type="EMBL" id="JFHD01000027">
    <property type="protein sequence ID" value="KDR27134.1"/>
    <property type="molecule type" value="Genomic_DNA"/>
</dbReference>
<feature type="compositionally biased region" description="Polar residues" evidence="1">
    <location>
        <begin position="104"/>
        <end position="115"/>
    </location>
</feature>
<protein>
    <submittedName>
        <fullName evidence="2">Conjugal transfer protein TraD</fullName>
    </submittedName>
</protein>
<name>A0A656QI41_9BURK</name>
<dbReference type="Proteomes" id="UP000027451">
    <property type="component" value="Unassembled WGS sequence"/>
</dbReference>
<evidence type="ECO:0000256" key="1">
    <source>
        <dbReference type="SAM" id="MobiDB-lite"/>
    </source>
</evidence>
<organism evidence="2 3">
    <name type="scientific">Caballeronia zhejiangensis</name>
    <dbReference type="NCBI Taxonomy" id="871203"/>
    <lineage>
        <taxon>Bacteria</taxon>
        <taxon>Pseudomonadati</taxon>
        <taxon>Pseudomonadota</taxon>
        <taxon>Betaproteobacteria</taxon>
        <taxon>Burkholderiales</taxon>
        <taxon>Burkholderiaceae</taxon>
        <taxon>Caballeronia</taxon>
    </lineage>
</organism>
<keyword evidence="3" id="KW-1185">Reference proteome</keyword>
<gene>
    <name evidence="2" type="ORF">BG60_18145</name>
</gene>
<dbReference type="AlphaFoldDB" id="A0A656QI41"/>
<proteinExistence type="predicted"/>
<feature type="region of interest" description="Disordered" evidence="1">
    <location>
        <begin position="69"/>
        <end position="137"/>
    </location>
</feature>
<dbReference type="RefSeq" id="WP_014194543.1">
    <property type="nucleotide sequence ID" value="NZ_JFHD01000027.1"/>
</dbReference>
<comment type="caution">
    <text evidence="2">The sequence shown here is derived from an EMBL/GenBank/DDBJ whole genome shotgun (WGS) entry which is preliminary data.</text>
</comment>
<evidence type="ECO:0000313" key="2">
    <source>
        <dbReference type="EMBL" id="KDR27134.1"/>
    </source>
</evidence>